<dbReference type="NCBIfam" id="TIGR02937">
    <property type="entry name" value="sigma70-ECF"/>
    <property type="match status" value="1"/>
</dbReference>
<evidence type="ECO:0000313" key="8">
    <source>
        <dbReference type="Proteomes" id="UP000007076"/>
    </source>
</evidence>
<dbReference type="KEGG" id="ksk:KSE_36980"/>
<dbReference type="InterPro" id="IPR039425">
    <property type="entry name" value="RNA_pol_sigma-70-like"/>
</dbReference>
<dbReference type="SUPFAM" id="SSF88946">
    <property type="entry name" value="Sigma2 domain of RNA polymerase sigma factors"/>
    <property type="match status" value="1"/>
</dbReference>
<dbReference type="InterPro" id="IPR013324">
    <property type="entry name" value="RNA_pol_sigma_r3/r4-like"/>
</dbReference>
<keyword evidence="2" id="KW-0805">Transcription regulation</keyword>
<dbReference type="Gene3D" id="1.10.10.10">
    <property type="entry name" value="Winged helix-like DNA-binding domain superfamily/Winged helix DNA-binding domain"/>
    <property type="match status" value="1"/>
</dbReference>
<dbReference type="GO" id="GO:0006352">
    <property type="term" value="P:DNA-templated transcription initiation"/>
    <property type="evidence" value="ECO:0007669"/>
    <property type="project" value="InterPro"/>
</dbReference>
<keyword evidence="5" id="KW-0804">Transcription</keyword>
<dbReference type="PATRIC" id="fig|452652.3.peg.3696"/>
<dbReference type="GO" id="GO:0003677">
    <property type="term" value="F:DNA binding"/>
    <property type="evidence" value="ECO:0007669"/>
    <property type="project" value="UniProtKB-KW"/>
</dbReference>
<dbReference type="InterPro" id="IPR036388">
    <property type="entry name" value="WH-like_DNA-bd_sf"/>
</dbReference>
<dbReference type="InterPro" id="IPR014325">
    <property type="entry name" value="RNA_pol_sigma-E_actinobac"/>
</dbReference>
<dbReference type="InterPro" id="IPR014284">
    <property type="entry name" value="RNA_pol_sigma-70_dom"/>
</dbReference>
<dbReference type="HOGENOM" id="CLU_047691_15_4_11"/>
<evidence type="ECO:0000313" key="7">
    <source>
        <dbReference type="EMBL" id="BAJ29500.1"/>
    </source>
</evidence>
<dbReference type="InterPro" id="IPR013249">
    <property type="entry name" value="RNA_pol_sigma70_r4_t2"/>
</dbReference>
<dbReference type="NCBIfam" id="TIGR02983">
    <property type="entry name" value="SigE-fam_strep"/>
    <property type="match status" value="1"/>
</dbReference>
<keyword evidence="4" id="KW-0238">DNA-binding</keyword>
<dbReference type="RefSeq" id="WP_014136806.1">
    <property type="nucleotide sequence ID" value="NC_016109.1"/>
</dbReference>
<dbReference type="Pfam" id="PF08281">
    <property type="entry name" value="Sigma70_r4_2"/>
    <property type="match status" value="1"/>
</dbReference>
<sequence>MSRETEDDAYAAFVEEAWPRHLRTATLIAGNRDLGEELLQDCLVKLYVRWQRVSVDDPHAYLRRMLVNGNISRWRRFRRETLTAEIPEPASGHSGPADDDTADALHRALRALPLKQRAVVVLRYVEDLTEKDTAAVLGCSVGTVKSHHARAMTRLRTVLSGTWWKHQEVAAR</sequence>
<evidence type="ECO:0000256" key="4">
    <source>
        <dbReference type="ARBA" id="ARBA00023125"/>
    </source>
</evidence>
<dbReference type="EMBL" id="AP010968">
    <property type="protein sequence ID" value="BAJ29500.1"/>
    <property type="molecule type" value="Genomic_DNA"/>
</dbReference>
<dbReference type="eggNOG" id="COG1595">
    <property type="taxonomic scope" value="Bacteria"/>
</dbReference>
<evidence type="ECO:0000256" key="3">
    <source>
        <dbReference type="ARBA" id="ARBA00023082"/>
    </source>
</evidence>
<dbReference type="AlphaFoldDB" id="E4NE69"/>
<evidence type="ECO:0000256" key="2">
    <source>
        <dbReference type="ARBA" id="ARBA00023015"/>
    </source>
</evidence>
<evidence type="ECO:0000259" key="6">
    <source>
        <dbReference type="Pfam" id="PF08281"/>
    </source>
</evidence>
<proteinExistence type="inferred from homology"/>
<comment type="similarity">
    <text evidence="1">Belongs to the sigma-70 factor family. ECF subfamily.</text>
</comment>
<dbReference type="Gene3D" id="1.10.1740.10">
    <property type="match status" value="1"/>
</dbReference>
<protein>
    <submittedName>
        <fullName evidence="7">Putative RNA polymerase ECF subfamily sigma factor</fullName>
    </submittedName>
</protein>
<dbReference type="PANTHER" id="PTHR43133:SF50">
    <property type="entry name" value="ECF RNA POLYMERASE SIGMA FACTOR SIGM"/>
    <property type="match status" value="1"/>
</dbReference>
<evidence type="ECO:0000256" key="5">
    <source>
        <dbReference type="ARBA" id="ARBA00023163"/>
    </source>
</evidence>
<accession>E4NE69</accession>
<keyword evidence="8" id="KW-1185">Reference proteome</keyword>
<dbReference type="Proteomes" id="UP000007076">
    <property type="component" value="Chromosome"/>
</dbReference>
<dbReference type="GO" id="GO:0016987">
    <property type="term" value="F:sigma factor activity"/>
    <property type="evidence" value="ECO:0007669"/>
    <property type="project" value="UniProtKB-KW"/>
</dbReference>
<feature type="domain" description="RNA polymerase sigma factor 70 region 4 type 2" evidence="6">
    <location>
        <begin position="103"/>
        <end position="155"/>
    </location>
</feature>
<organism evidence="7 8">
    <name type="scientific">Kitasatospora setae (strain ATCC 33774 / DSM 43861 / JCM 3304 / KCC A-0304 / NBRC 14216 / KM-6054)</name>
    <name type="common">Streptomyces setae</name>
    <dbReference type="NCBI Taxonomy" id="452652"/>
    <lineage>
        <taxon>Bacteria</taxon>
        <taxon>Bacillati</taxon>
        <taxon>Actinomycetota</taxon>
        <taxon>Actinomycetes</taxon>
        <taxon>Kitasatosporales</taxon>
        <taxon>Streptomycetaceae</taxon>
        <taxon>Kitasatospora</taxon>
    </lineage>
</organism>
<dbReference type="InterPro" id="IPR013325">
    <property type="entry name" value="RNA_pol_sigma_r2"/>
</dbReference>
<dbReference type="STRING" id="452652.KSE_36980"/>
<dbReference type="CDD" id="cd06171">
    <property type="entry name" value="Sigma70_r4"/>
    <property type="match status" value="1"/>
</dbReference>
<name>E4NE69_KITSK</name>
<gene>
    <name evidence="7" type="ordered locus">KSE_36980</name>
</gene>
<keyword evidence="3" id="KW-0731">Sigma factor</keyword>
<evidence type="ECO:0000256" key="1">
    <source>
        <dbReference type="ARBA" id="ARBA00010641"/>
    </source>
</evidence>
<reference evidence="7 8" key="1">
    <citation type="journal article" date="2010" name="DNA Res.">
        <title>Genome sequence of Kitasatospora setae NBRC 14216T: an evolutionary snapshot of the family Streptomycetaceae.</title>
        <authorList>
            <person name="Ichikawa N."/>
            <person name="Oguchi A."/>
            <person name="Ikeda H."/>
            <person name="Ishikawa J."/>
            <person name="Kitani S."/>
            <person name="Watanabe Y."/>
            <person name="Nakamura S."/>
            <person name="Katano Y."/>
            <person name="Kishi E."/>
            <person name="Sasagawa M."/>
            <person name="Ankai A."/>
            <person name="Fukui S."/>
            <person name="Hashimoto Y."/>
            <person name="Kamata S."/>
            <person name="Otoguro M."/>
            <person name="Tanikawa S."/>
            <person name="Nihira T."/>
            <person name="Horinouchi S."/>
            <person name="Ohnishi Y."/>
            <person name="Hayakawa M."/>
            <person name="Kuzuyama T."/>
            <person name="Arisawa A."/>
            <person name="Nomoto F."/>
            <person name="Miura H."/>
            <person name="Takahashi Y."/>
            <person name="Fujita N."/>
        </authorList>
    </citation>
    <scope>NUCLEOTIDE SEQUENCE [LARGE SCALE GENOMIC DNA]</scope>
    <source>
        <strain evidence="8">ATCC 33774 / DSM 43861 / JCM 3304 / KCC A-0304 / NBRC 14216 / KM-6054</strain>
    </source>
</reference>
<dbReference type="SUPFAM" id="SSF88659">
    <property type="entry name" value="Sigma3 and sigma4 domains of RNA polymerase sigma factors"/>
    <property type="match status" value="1"/>
</dbReference>
<dbReference type="PANTHER" id="PTHR43133">
    <property type="entry name" value="RNA POLYMERASE ECF-TYPE SIGMA FACTO"/>
    <property type="match status" value="1"/>
</dbReference>